<feature type="region of interest" description="Disordered" evidence="1">
    <location>
        <begin position="124"/>
        <end position="153"/>
    </location>
</feature>
<reference evidence="5" key="2">
    <citation type="submission" date="2020-04" db="EMBL/GenBank/DDBJ databases">
        <authorList>
            <consortium name="NCBI Genome Project"/>
        </authorList>
    </citation>
    <scope>NUCLEOTIDE SEQUENCE</scope>
    <source>
        <strain evidence="5">CBS 304.34</strain>
    </source>
</reference>
<dbReference type="EMBL" id="MU003696">
    <property type="protein sequence ID" value="KAF2812842.1"/>
    <property type="molecule type" value="Genomic_DNA"/>
</dbReference>
<dbReference type="AlphaFoldDB" id="A0A6A6YV77"/>
<evidence type="ECO:0000256" key="1">
    <source>
        <dbReference type="SAM" id="MobiDB-lite"/>
    </source>
</evidence>
<evidence type="ECO:0000313" key="3">
    <source>
        <dbReference type="EMBL" id="KAF2812842.1"/>
    </source>
</evidence>
<proteinExistence type="predicted"/>
<evidence type="ECO:0000313" key="5">
    <source>
        <dbReference type="RefSeq" id="XP_033579806.1"/>
    </source>
</evidence>
<feature type="signal peptide" evidence="2">
    <location>
        <begin position="1"/>
        <end position="21"/>
    </location>
</feature>
<keyword evidence="4" id="KW-1185">Reference proteome</keyword>
<keyword evidence="2" id="KW-0732">Signal</keyword>
<feature type="chain" id="PRO_5044629362" evidence="2">
    <location>
        <begin position="22"/>
        <end position="563"/>
    </location>
</feature>
<organism evidence="3">
    <name type="scientific">Mytilinidion resinicola</name>
    <dbReference type="NCBI Taxonomy" id="574789"/>
    <lineage>
        <taxon>Eukaryota</taxon>
        <taxon>Fungi</taxon>
        <taxon>Dikarya</taxon>
        <taxon>Ascomycota</taxon>
        <taxon>Pezizomycotina</taxon>
        <taxon>Dothideomycetes</taxon>
        <taxon>Pleosporomycetidae</taxon>
        <taxon>Mytilinidiales</taxon>
        <taxon>Mytilinidiaceae</taxon>
        <taxon>Mytilinidion</taxon>
    </lineage>
</organism>
<accession>A0A6A6YV77</accession>
<evidence type="ECO:0000256" key="2">
    <source>
        <dbReference type="SAM" id="SignalP"/>
    </source>
</evidence>
<dbReference type="GeneID" id="54462736"/>
<dbReference type="OrthoDB" id="10561062at2759"/>
<evidence type="ECO:0000313" key="4">
    <source>
        <dbReference type="Proteomes" id="UP000504636"/>
    </source>
</evidence>
<dbReference type="Proteomes" id="UP000504636">
    <property type="component" value="Unplaced"/>
</dbReference>
<name>A0A6A6YV77_9PEZI</name>
<feature type="region of interest" description="Disordered" evidence="1">
    <location>
        <begin position="62"/>
        <end position="98"/>
    </location>
</feature>
<dbReference type="RefSeq" id="XP_033579806.1">
    <property type="nucleotide sequence ID" value="XM_033721843.1"/>
</dbReference>
<protein>
    <submittedName>
        <fullName evidence="3 5">Uncharacterized protein</fullName>
    </submittedName>
</protein>
<reference evidence="5" key="3">
    <citation type="submission" date="2025-04" db="UniProtKB">
        <authorList>
            <consortium name="RefSeq"/>
        </authorList>
    </citation>
    <scope>IDENTIFICATION</scope>
    <source>
        <strain evidence="5">CBS 304.34</strain>
    </source>
</reference>
<reference evidence="3 5" key="1">
    <citation type="journal article" date="2020" name="Stud. Mycol.">
        <title>101 Dothideomycetes genomes: a test case for predicting lifestyles and emergence of pathogens.</title>
        <authorList>
            <person name="Haridas S."/>
            <person name="Albert R."/>
            <person name="Binder M."/>
            <person name="Bloem J."/>
            <person name="Labutti K."/>
            <person name="Salamov A."/>
            <person name="Andreopoulos B."/>
            <person name="Baker S."/>
            <person name="Barry K."/>
            <person name="Bills G."/>
            <person name="Bluhm B."/>
            <person name="Cannon C."/>
            <person name="Castanera R."/>
            <person name="Culley D."/>
            <person name="Daum C."/>
            <person name="Ezra D."/>
            <person name="Gonzalez J."/>
            <person name="Henrissat B."/>
            <person name="Kuo A."/>
            <person name="Liang C."/>
            <person name="Lipzen A."/>
            <person name="Lutzoni F."/>
            <person name="Magnuson J."/>
            <person name="Mondo S."/>
            <person name="Nolan M."/>
            <person name="Ohm R."/>
            <person name="Pangilinan J."/>
            <person name="Park H.-J."/>
            <person name="Ramirez L."/>
            <person name="Alfaro M."/>
            <person name="Sun H."/>
            <person name="Tritt A."/>
            <person name="Yoshinaga Y."/>
            <person name="Zwiers L.-H."/>
            <person name="Turgeon B."/>
            <person name="Goodwin S."/>
            <person name="Spatafora J."/>
            <person name="Crous P."/>
            <person name="Grigoriev I."/>
        </authorList>
    </citation>
    <scope>NUCLEOTIDE SEQUENCE</scope>
    <source>
        <strain evidence="3 5">CBS 304.34</strain>
    </source>
</reference>
<sequence>MSSSPTHLAGLALIAAHQARAARTARQIEDESHQMGRGFPWAARDAAGFWYVAVSDRDSHADSAVGQQQQRAASAGYCAESDDGGYETDSSVYSTDDGEDEVGWVQVGADEFVRTVAPKRARAAAGGRGRKRGWVDDEEEEEGPARKKAKTRHDSSEVIALIEPYPVYEMRVIPAWEWARWNQVWDQVLACVRAAEAEEAYEERVRYEQRAGTAWDPDVDRVHVDAWIYKLLRDAQADANTIPLAPGFPAENHVSGFGRCGIDLAHPLKWVEVTGGTKARRNSKLLQRRLAKHHYQASDAEALWAESRDEFLDTQGAFGPQDCATLPDALLYRLAFPYELPDRQPQRNADGSAGATLAYPLHSLNLSGHGGTAQQRTSQLFARRWTRYLAENIEWSEETLRLYLAHAEQPITDVEVAGLEENYGPCQFWAENYGVDWDVLDLHVPWWTEELAPGETGEEGDETDDEGPVEEVEGDALAELFGEFVDTFYDICEQGLDFIERSVSPESDMSEDELDFESDARYCAGVILGDMFAAEVDSETSADQDGGVFLDWYEDESNETDLD</sequence>
<gene>
    <name evidence="3 5" type="ORF">BDZ99DRAFT_473606</name>
</gene>